<proteinExistence type="predicted"/>
<sequence>MKFSLAVATVSAITGQALGGPVARGNGLGTMVPLQIFPSSQQGCVYYMYCGRCDAYDATCDGNGNIVLTNPDCAGDCYCQLVCF</sequence>
<comment type="caution">
    <text evidence="2">The sequence shown here is derived from an EMBL/GenBank/DDBJ whole genome shotgun (WGS) entry which is preliminary data.</text>
</comment>
<name>A0AAW0R7Y3_9PEZI</name>
<evidence type="ECO:0000313" key="2">
    <source>
        <dbReference type="EMBL" id="KAK8129972.1"/>
    </source>
</evidence>
<dbReference type="AlphaFoldDB" id="A0AAW0R7Y3"/>
<keyword evidence="1" id="KW-0732">Signal</keyword>
<dbReference type="EMBL" id="JAQQWP010000002">
    <property type="protein sequence ID" value="KAK8129972.1"/>
    <property type="molecule type" value="Genomic_DNA"/>
</dbReference>
<keyword evidence="3" id="KW-1185">Reference proteome</keyword>
<feature type="signal peptide" evidence="1">
    <location>
        <begin position="1"/>
        <end position="19"/>
    </location>
</feature>
<protein>
    <submittedName>
        <fullName evidence="2">Uncharacterized protein</fullName>
    </submittedName>
</protein>
<accession>A0AAW0R7Y3</accession>
<organism evidence="2 3">
    <name type="scientific">Apiospora kogelbergensis</name>
    <dbReference type="NCBI Taxonomy" id="1337665"/>
    <lineage>
        <taxon>Eukaryota</taxon>
        <taxon>Fungi</taxon>
        <taxon>Dikarya</taxon>
        <taxon>Ascomycota</taxon>
        <taxon>Pezizomycotina</taxon>
        <taxon>Sordariomycetes</taxon>
        <taxon>Xylariomycetidae</taxon>
        <taxon>Amphisphaeriales</taxon>
        <taxon>Apiosporaceae</taxon>
        <taxon>Apiospora</taxon>
    </lineage>
</organism>
<dbReference type="Proteomes" id="UP001392437">
    <property type="component" value="Unassembled WGS sequence"/>
</dbReference>
<gene>
    <name evidence="2" type="ORF">PG999_002352</name>
</gene>
<evidence type="ECO:0000256" key="1">
    <source>
        <dbReference type="SAM" id="SignalP"/>
    </source>
</evidence>
<evidence type="ECO:0000313" key="3">
    <source>
        <dbReference type="Proteomes" id="UP001392437"/>
    </source>
</evidence>
<feature type="chain" id="PRO_5043541862" evidence="1">
    <location>
        <begin position="20"/>
        <end position="84"/>
    </location>
</feature>
<reference evidence="2 3" key="1">
    <citation type="submission" date="2023-01" db="EMBL/GenBank/DDBJ databases">
        <title>Analysis of 21 Apiospora genomes using comparative genomics revels a genus with tremendous synthesis potential of carbohydrate active enzymes and secondary metabolites.</title>
        <authorList>
            <person name="Sorensen T."/>
        </authorList>
    </citation>
    <scope>NUCLEOTIDE SEQUENCE [LARGE SCALE GENOMIC DNA]</scope>
    <source>
        <strain evidence="2 3">CBS 117206</strain>
    </source>
</reference>